<sequence>MLRTLLAPRLWGLHLVVIAAVAAFIFLGRWQLGVFEDSGRPHAADDPAPVAVEQVIKPGSGFDGTPRHRVTASGTYDAALQLFVVDRKPDADAVGGKASRDEGFWVLTPIRLDDGTLVPVVRSWVARQADAPAVPSGKVQVTGRVSPPESTDSVQRRSGTQPGQVQTVSTSELINLWPGEQVRNGFVVASDSGVAAAPPQQGGSVTWRNLAYALNWWIFAVFAVFMWFHYVREAVRTSRGQQWSQPSSPSEFSPTSSG</sequence>
<feature type="region of interest" description="Disordered" evidence="2">
    <location>
        <begin position="135"/>
        <end position="165"/>
    </location>
</feature>
<evidence type="ECO:0000256" key="1">
    <source>
        <dbReference type="RuleBase" id="RU363076"/>
    </source>
</evidence>
<feature type="compositionally biased region" description="Polar residues" evidence="2">
    <location>
        <begin position="148"/>
        <end position="165"/>
    </location>
</feature>
<keyword evidence="1" id="KW-1133">Transmembrane helix</keyword>
<protein>
    <recommendedName>
        <fullName evidence="1">SURF1-like protein</fullName>
    </recommendedName>
</protein>
<dbReference type="GO" id="GO:0005886">
    <property type="term" value="C:plasma membrane"/>
    <property type="evidence" value="ECO:0007669"/>
    <property type="project" value="UniProtKB-SubCell"/>
</dbReference>
<comment type="similarity">
    <text evidence="1">Belongs to the SURF1 family.</text>
</comment>
<feature type="region of interest" description="Disordered" evidence="2">
    <location>
        <begin position="239"/>
        <end position="258"/>
    </location>
</feature>
<accession>A0A7W0HRB3</accession>
<proteinExistence type="inferred from homology"/>
<name>A0A7W0HRB3_9ACTN</name>
<feature type="transmembrane region" description="Helical" evidence="1">
    <location>
        <begin position="210"/>
        <end position="230"/>
    </location>
</feature>
<dbReference type="Pfam" id="PF02104">
    <property type="entry name" value="SURF1"/>
    <property type="match status" value="1"/>
</dbReference>
<dbReference type="AlphaFoldDB" id="A0A7W0HRB3"/>
<evidence type="ECO:0000313" key="3">
    <source>
        <dbReference type="EMBL" id="MBA2892824.1"/>
    </source>
</evidence>
<reference evidence="3 4" key="1">
    <citation type="submission" date="2020-07" db="EMBL/GenBank/DDBJ databases">
        <title>Genomic Encyclopedia of Type Strains, Phase IV (KMG-IV): sequencing the most valuable type-strain genomes for metagenomic binning, comparative biology and taxonomic classification.</title>
        <authorList>
            <person name="Goeker M."/>
        </authorList>
    </citation>
    <scope>NUCLEOTIDE SEQUENCE [LARGE SCALE GENOMIC DNA]</scope>
    <source>
        <strain evidence="3 4">DSM 45533</strain>
    </source>
</reference>
<dbReference type="PROSITE" id="PS50895">
    <property type="entry name" value="SURF1"/>
    <property type="match status" value="1"/>
</dbReference>
<keyword evidence="1" id="KW-0472">Membrane</keyword>
<dbReference type="Proteomes" id="UP000530928">
    <property type="component" value="Unassembled WGS sequence"/>
</dbReference>
<dbReference type="EMBL" id="JACDUR010000004">
    <property type="protein sequence ID" value="MBA2892824.1"/>
    <property type="molecule type" value="Genomic_DNA"/>
</dbReference>
<keyword evidence="1" id="KW-1003">Cell membrane</keyword>
<organism evidence="3 4">
    <name type="scientific">Nonomuraea soli</name>
    <dbReference type="NCBI Taxonomy" id="1032476"/>
    <lineage>
        <taxon>Bacteria</taxon>
        <taxon>Bacillati</taxon>
        <taxon>Actinomycetota</taxon>
        <taxon>Actinomycetes</taxon>
        <taxon>Streptosporangiales</taxon>
        <taxon>Streptosporangiaceae</taxon>
        <taxon>Nonomuraea</taxon>
    </lineage>
</organism>
<keyword evidence="4" id="KW-1185">Reference proteome</keyword>
<feature type="transmembrane region" description="Helical" evidence="1">
    <location>
        <begin position="12"/>
        <end position="30"/>
    </location>
</feature>
<dbReference type="RefSeq" id="WP_181611544.1">
    <property type="nucleotide sequence ID" value="NZ_BAABAM010000003.1"/>
</dbReference>
<dbReference type="InterPro" id="IPR002994">
    <property type="entry name" value="Surf1/Shy1"/>
</dbReference>
<keyword evidence="1" id="KW-0812">Transmembrane</keyword>
<comment type="subcellular location">
    <subcellularLocation>
        <location evidence="1">Cell membrane</location>
        <topology evidence="1">Multi-pass membrane protein</topology>
    </subcellularLocation>
</comment>
<evidence type="ECO:0000313" key="4">
    <source>
        <dbReference type="Proteomes" id="UP000530928"/>
    </source>
</evidence>
<evidence type="ECO:0000256" key="2">
    <source>
        <dbReference type="SAM" id="MobiDB-lite"/>
    </source>
</evidence>
<comment type="caution">
    <text evidence="3">The sequence shown here is derived from an EMBL/GenBank/DDBJ whole genome shotgun (WGS) entry which is preliminary data.</text>
</comment>
<gene>
    <name evidence="3" type="ORF">HNR30_004178</name>
</gene>
<dbReference type="CDD" id="cd06662">
    <property type="entry name" value="SURF1"/>
    <property type="match status" value="1"/>
</dbReference>